<evidence type="ECO:0000313" key="3">
    <source>
        <dbReference type="EMBL" id="AGY92010.1"/>
    </source>
</evidence>
<dbReference type="STRING" id="1335757.SPICUR_05170"/>
<evidence type="ECO:0000256" key="2">
    <source>
        <dbReference type="ARBA" id="ARBA00023002"/>
    </source>
</evidence>
<dbReference type="Pfam" id="PF13561">
    <property type="entry name" value="adh_short_C2"/>
    <property type="match status" value="1"/>
</dbReference>
<accession>U5T3I7</accession>
<organism evidence="3 4">
    <name type="scientific">Spiribacter curvatus</name>
    <dbReference type="NCBI Taxonomy" id="1335757"/>
    <lineage>
        <taxon>Bacteria</taxon>
        <taxon>Pseudomonadati</taxon>
        <taxon>Pseudomonadota</taxon>
        <taxon>Gammaproteobacteria</taxon>
        <taxon>Chromatiales</taxon>
        <taxon>Ectothiorhodospiraceae</taxon>
        <taxon>Spiribacter</taxon>
    </lineage>
</organism>
<dbReference type="AlphaFoldDB" id="U5T3I7"/>
<dbReference type="PANTHER" id="PTHR43639">
    <property type="entry name" value="OXIDOREDUCTASE, SHORT-CHAIN DEHYDROGENASE/REDUCTASE FAMILY (AFU_ORTHOLOGUE AFUA_5G02870)"/>
    <property type="match status" value="1"/>
</dbReference>
<dbReference type="KEGG" id="spiu:SPICUR_05170"/>
<gene>
    <name evidence="3" type="ORF">SPICUR_05170</name>
</gene>
<dbReference type="SUPFAM" id="SSF51735">
    <property type="entry name" value="NAD(P)-binding Rossmann-fold domains"/>
    <property type="match status" value="1"/>
</dbReference>
<dbReference type="InterPro" id="IPR036291">
    <property type="entry name" value="NAD(P)-bd_dom_sf"/>
</dbReference>
<proteinExistence type="inferred from homology"/>
<dbReference type="FunFam" id="3.40.50.720:FF:000084">
    <property type="entry name" value="Short-chain dehydrogenase reductase"/>
    <property type="match status" value="1"/>
</dbReference>
<reference evidence="3 4" key="1">
    <citation type="journal article" date="2013" name="BMC Genomics">
        <title>Genomes of "Spiribacter", a streamlined, successful halophilic bacterium.</title>
        <authorList>
            <person name="Lopez-Perez M."/>
            <person name="Ghai R."/>
            <person name="Leon M.J."/>
            <person name="Rodriguez-Olmos A."/>
            <person name="Copa-Patino J.L."/>
            <person name="Soliveri J."/>
            <person name="Sanchez-Porro C."/>
            <person name="Ventosa A."/>
            <person name="Rodriguez-Valera F."/>
        </authorList>
    </citation>
    <scope>NUCLEOTIDE SEQUENCE [LARGE SCALE GENOMIC DNA]</scope>
    <source>
        <strain evidence="3 4">UAH-SP71</strain>
    </source>
</reference>
<dbReference type="HOGENOM" id="CLU_010194_1_0_6"/>
<dbReference type="EMBL" id="CP005990">
    <property type="protein sequence ID" value="AGY92010.1"/>
    <property type="molecule type" value="Genomic_DNA"/>
</dbReference>
<evidence type="ECO:0008006" key="5">
    <source>
        <dbReference type="Google" id="ProtNLM"/>
    </source>
</evidence>
<protein>
    <recommendedName>
        <fullName evidence="5">3-ketoacyl-ACP reductase</fullName>
    </recommendedName>
</protein>
<dbReference type="PRINTS" id="PR00081">
    <property type="entry name" value="GDHRDH"/>
</dbReference>
<dbReference type="PRINTS" id="PR00080">
    <property type="entry name" value="SDRFAMILY"/>
</dbReference>
<dbReference type="eggNOG" id="COG1028">
    <property type="taxonomic scope" value="Bacteria"/>
</dbReference>
<comment type="similarity">
    <text evidence="1">Belongs to the short-chain dehydrogenases/reductases (SDR) family.</text>
</comment>
<dbReference type="Gene3D" id="3.40.50.720">
    <property type="entry name" value="NAD(P)-binding Rossmann-like Domain"/>
    <property type="match status" value="1"/>
</dbReference>
<dbReference type="GO" id="GO:0016491">
    <property type="term" value="F:oxidoreductase activity"/>
    <property type="evidence" value="ECO:0007669"/>
    <property type="project" value="UniProtKB-KW"/>
</dbReference>
<dbReference type="OrthoDB" id="5801166at2"/>
<dbReference type="InterPro" id="IPR002347">
    <property type="entry name" value="SDR_fam"/>
</dbReference>
<evidence type="ECO:0000256" key="1">
    <source>
        <dbReference type="ARBA" id="ARBA00006484"/>
    </source>
</evidence>
<keyword evidence="4" id="KW-1185">Reference proteome</keyword>
<dbReference type="Proteomes" id="UP000017640">
    <property type="component" value="Chromosome"/>
</dbReference>
<name>U5T3I7_9GAMM</name>
<dbReference type="PATRIC" id="fig|1335757.3.peg.1008"/>
<sequence>MRLAGKIAIVTGAASGFGESIARRFAEQGAHVVVADINDADGESVADAIRADGGTAIYVHADVAEAGSVQSLVDHTTEHYGDLDIVVNNAGITHRNGPMLDVDESLFDRVYAINVKSLYHTAQAAVPVFRARGAGCFVNIASTAGLRPRPGLTWYNGSKGAAIITGKSMAVELAPENIRVNTINPVMGETGLIDEFLGDNTRDRIISGIPMGRLSQPLDIANAALFLASDEANFVTGACLEVDGGRCV</sequence>
<dbReference type="NCBIfam" id="NF005559">
    <property type="entry name" value="PRK07231.1"/>
    <property type="match status" value="1"/>
</dbReference>
<dbReference type="RefSeq" id="WP_023366743.1">
    <property type="nucleotide sequence ID" value="NC_022664.1"/>
</dbReference>
<keyword evidence="2" id="KW-0560">Oxidoreductase</keyword>
<evidence type="ECO:0000313" key="4">
    <source>
        <dbReference type="Proteomes" id="UP000017640"/>
    </source>
</evidence>
<dbReference type="PANTHER" id="PTHR43639:SF1">
    <property type="entry name" value="SHORT-CHAIN DEHYDROGENASE_REDUCTASE FAMILY PROTEIN"/>
    <property type="match status" value="1"/>
</dbReference>